<evidence type="ECO:0000313" key="1">
    <source>
        <dbReference type="EMBL" id="MPQ45379.1"/>
    </source>
</evidence>
<sequence length="86" mass="10259">HNAYRLKEIEVNEELTDVLEIHFIEIPKLKDNSDERDMLVAWTEFLKNPESEKVRALEMSVKEIREAKNELIKISCDEKQRALYEL</sequence>
<name>A0A6I1MZ50_9CLOT</name>
<comment type="caution">
    <text evidence="1">The sequence shown here is derived from an EMBL/GenBank/DDBJ whole genome shotgun (WGS) entry which is preliminary data.</text>
</comment>
<keyword evidence="2" id="KW-1185">Reference proteome</keyword>
<dbReference type="RefSeq" id="WP_207707498.1">
    <property type="nucleotide sequence ID" value="NZ_WHJC01000701.1"/>
</dbReference>
<accession>A0A6I1MZ50</accession>
<gene>
    <name evidence="1" type="ORF">GBZ86_16890</name>
</gene>
<reference evidence="1 2" key="1">
    <citation type="submission" date="2019-10" db="EMBL/GenBank/DDBJ databases">
        <title>The Genome Sequence of Clostridium tarantellae Isolated from Fish Brain.</title>
        <authorList>
            <person name="Bano L."/>
            <person name="Kiel M."/>
            <person name="Sales G."/>
            <person name="Doxey A.C."/>
            <person name="Mansfield M.J."/>
            <person name="Schiavone M."/>
            <person name="Rossetto O."/>
            <person name="Pirazzini M."/>
            <person name="Dobrindt U."/>
            <person name="Montecucco C."/>
        </authorList>
    </citation>
    <scope>NUCLEOTIDE SEQUENCE [LARGE SCALE GENOMIC DNA]</scope>
    <source>
        <strain evidence="1 2">DSM 3997</strain>
    </source>
</reference>
<protein>
    <recommendedName>
        <fullName evidence="3">PD-(D/E)XK nuclease family transposase</fullName>
    </recommendedName>
</protein>
<feature type="non-terminal residue" evidence="1">
    <location>
        <position position="1"/>
    </location>
</feature>
<dbReference type="Pfam" id="PF12784">
    <property type="entry name" value="PDDEXK_2"/>
    <property type="match status" value="1"/>
</dbReference>
<feature type="non-terminal residue" evidence="1">
    <location>
        <position position="86"/>
    </location>
</feature>
<proteinExistence type="predicted"/>
<organism evidence="1 2">
    <name type="scientific">Clostridium tarantellae</name>
    <dbReference type="NCBI Taxonomy" id="39493"/>
    <lineage>
        <taxon>Bacteria</taxon>
        <taxon>Bacillati</taxon>
        <taxon>Bacillota</taxon>
        <taxon>Clostridia</taxon>
        <taxon>Eubacteriales</taxon>
        <taxon>Clostridiaceae</taxon>
        <taxon>Clostridium</taxon>
    </lineage>
</organism>
<dbReference type="Proteomes" id="UP000430345">
    <property type="component" value="Unassembled WGS sequence"/>
</dbReference>
<dbReference type="AlphaFoldDB" id="A0A6I1MZ50"/>
<dbReference type="EMBL" id="WHJC01000701">
    <property type="protein sequence ID" value="MPQ45379.1"/>
    <property type="molecule type" value="Genomic_DNA"/>
</dbReference>
<evidence type="ECO:0000313" key="2">
    <source>
        <dbReference type="Proteomes" id="UP000430345"/>
    </source>
</evidence>
<evidence type="ECO:0008006" key="3">
    <source>
        <dbReference type="Google" id="ProtNLM"/>
    </source>
</evidence>